<dbReference type="OrthoDB" id="9784270at2"/>
<evidence type="ECO:0000313" key="3">
    <source>
        <dbReference type="EMBL" id="TRO81225.1"/>
    </source>
</evidence>
<evidence type="ECO:0000256" key="1">
    <source>
        <dbReference type="SAM" id="MobiDB-lite"/>
    </source>
</evidence>
<accession>A0A550JDE4</accession>
<dbReference type="Pfam" id="PF04293">
    <property type="entry name" value="SpoVR"/>
    <property type="match status" value="1"/>
</dbReference>
<dbReference type="PANTHER" id="PTHR30029:SF2">
    <property type="entry name" value="STAGE V SPORULATION PROTEIN R"/>
    <property type="match status" value="1"/>
</dbReference>
<proteinExistence type="predicted"/>
<organism evidence="3 4">
    <name type="scientific">Trichloromonas acetexigens</name>
    <dbReference type="NCBI Taxonomy" id="38815"/>
    <lineage>
        <taxon>Bacteria</taxon>
        <taxon>Pseudomonadati</taxon>
        <taxon>Thermodesulfobacteriota</taxon>
        <taxon>Desulfuromonadia</taxon>
        <taxon>Desulfuromonadales</taxon>
        <taxon>Trichloromonadaceae</taxon>
        <taxon>Trichloromonas</taxon>
    </lineage>
</organism>
<sequence length="552" mass="65003">MQLIDQHTKRIMEGCKERARSAGLRFDNETLEYIVTNRDLLELSPKVMIPTLYDYWVQDVEVLKEKGRYELYPGNPYETVINTRPAISFYNDNNPDWLNVMIFYHVLGHIDFFQNNSFFQHTWNFDLTGRALADKRLINRLRSEKGRWVDYVIEFSRGIDNLVGYYDDLARADGPAAGSGSTRVDYYFDVFLQNRSKAKISFYVKEIERYNQCRREFGSQCEAAFFAEVASRHPEFEALYEKSRRAPAPRRRDLLQYLMDHSPFLNKEENRWMKSVMEVVRSTSVYFQPQIRTKIMNEGWASYWHEKLFMEDERISGHEIEFARAHAGVTAMPRVGMNPYALGMRLFQYLEEMADKGRMSYDFERLRDSHERESFNAGLGAGKQTIFAIRENLSDFLFINRFIDQDFVDRYRLFVADRRLNRERGTWEIYVKSRKAEDYRKMVLDSLYHPPAIEVVKGESGETLKLDHRFEGKPLIGEYLSNTLMGIEFLWGAPVQLETSEVERERPSEVDGGWGPATAPEPETPRKLRWQRVSYTMKDRQLSRYVLGAVEA</sequence>
<evidence type="ECO:0000259" key="2">
    <source>
        <dbReference type="Pfam" id="PF04293"/>
    </source>
</evidence>
<gene>
    <name evidence="3" type="ORF">FL622_09970</name>
</gene>
<evidence type="ECO:0000313" key="4">
    <source>
        <dbReference type="Proteomes" id="UP000317155"/>
    </source>
</evidence>
<dbReference type="RefSeq" id="WP_092057954.1">
    <property type="nucleotide sequence ID" value="NZ_FOJJ01000038.1"/>
</dbReference>
<dbReference type="EMBL" id="VJVV01000006">
    <property type="protein sequence ID" value="TRO81225.1"/>
    <property type="molecule type" value="Genomic_DNA"/>
</dbReference>
<dbReference type="PANTHER" id="PTHR30029">
    <property type="entry name" value="STAGE V SPORULATION PROTEIN R"/>
    <property type="match status" value="1"/>
</dbReference>
<reference evidence="3 4" key="1">
    <citation type="submission" date="2019-07" db="EMBL/GenBank/DDBJ databases">
        <title>Insights of Desulfuromonas acetexigens electromicrobiology.</title>
        <authorList>
            <person name="Katuri K."/>
            <person name="Sapireddy V."/>
            <person name="Shaw D.R."/>
            <person name="Saikaly P."/>
        </authorList>
    </citation>
    <scope>NUCLEOTIDE SEQUENCE [LARGE SCALE GENOMIC DNA]</scope>
    <source>
        <strain evidence="3 4">2873</strain>
    </source>
</reference>
<dbReference type="AlphaFoldDB" id="A0A550JDE4"/>
<keyword evidence="4" id="KW-1185">Reference proteome</keyword>
<feature type="region of interest" description="Disordered" evidence="1">
    <location>
        <begin position="501"/>
        <end position="525"/>
    </location>
</feature>
<name>A0A550JDE4_9BACT</name>
<protein>
    <submittedName>
        <fullName evidence="3">SpoVR family protein</fullName>
    </submittedName>
</protein>
<feature type="domain" description="SpoVR protein-like N-terminal" evidence="2">
    <location>
        <begin position="9"/>
        <end position="427"/>
    </location>
</feature>
<comment type="caution">
    <text evidence="3">The sequence shown here is derived from an EMBL/GenBank/DDBJ whole genome shotgun (WGS) entry which is preliminary data.</text>
</comment>
<dbReference type="InterPro" id="IPR007390">
    <property type="entry name" value="Spore_V_R"/>
</dbReference>
<dbReference type="Proteomes" id="UP000317155">
    <property type="component" value="Unassembled WGS sequence"/>
</dbReference>
<dbReference type="InterPro" id="IPR056174">
    <property type="entry name" value="SpoVR_N"/>
</dbReference>